<dbReference type="EMBL" id="APOJ01000032">
    <property type="protein sequence ID" value="ENU25623.1"/>
    <property type="molecule type" value="Genomic_DNA"/>
</dbReference>
<protein>
    <submittedName>
        <fullName evidence="1">Uncharacterized protein</fullName>
    </submittedName>
</protein>
<dbReference type="Pfam" id="PF05704">
    <property type="entry name" value="Caps_synth"/>
    <property type="match status" value="1"/>
</dbReference>
<keyword evidence="2" id="KW-1185">Reference proteome</keyword>
<evidence type="ECO:0000313" key="1">
    <source>
        <dbReference type="EMBL" id="ENU25623.1"/>
    </source>
</evidence>
<dbReference type="PANTHER" id="PTHR32385:SF15">
    <property type="entry name" value="INOSITOL PHOSPHOCERAMIDE MANNOSYLTRANSFERASE 1"/>
    <property type="match status" value="1"/>
</dbReference>
<gene>
    <name evidence="1" type="ORF">F992_03367</name>
</gene>
<dbReference type="Proteomes" id="UP000013190">
    <property type="component" value="Unassembled WGS sequence"/>
</dbReference>
<dbReference type="RefSeq" id="WP_004664823.1">
    <property type="nucleotide sequence ID" value="NZ_BMDV01000004.1"/>
</dbReference>
<sequence length="305" mass="36562">MKIFKKIFYLLKFYTMYWNKKRDVNDAIDNYADIIVLNPISSNAVIPKKIWMYWEGDLPIIVEKCVEQLRRLHPSYEVLFLKPQDLIKFCTIDFESILYKKATPQQRSDLIRFNLLFLHGGIWLDASTIVYENLDWIQDLIGKERTNCFAYYRKNNTTNMSYPVIETWLLASIQGNMFFKYWLEELWNAIELTPKGYIQNIADTQDNSQDLFQNIGRLEYLAVYVVCQKVMREYMPSMTLINCDKNAFFYQVKNRWVKERTLIDFAINYPPNQNPKLLKLAAKERKILNKFYAKNFYFKDSFLDI</sequence>
<organism evidence="1 2">
    <name type="scientific">Acinetobacter modestus</name>
    <dbReference type="NCBI Taxonomy" id="1776740"/>
    <lineage>
        <taxon>Bacteria</taxon>
        <taxon>Pseudomonadati</taxon>
        <taxon>Pseudomonadota</taxon>
        <taxon>Gammaproteobacteria</taxon>
        <taxon>Moraxellales</taxon>
        <taxon>Moraxellaceae</taxon>
        <taxon>Acinetobacter</taxon>
    </lineage>
</organism>
<dbReference type="InterPro" id="IPR008441">
    <property type="entry name" value="AfumC-like_glycosyl_Trfase"/>
</dbReference>
<name>A0ABP2TTK9_9GAMM</name>
<dbReference type="SUPFAM" id="SSF53448">
    <property type="entry name" value="Nucleotide-diphospho-sugar transferases"/>
    <property type="match status" value="1"/>
</dbReference>
<reference evidence="2" key="1">
    <citation type="submission" date="2013-02" db="EMBL/GenBank/DDBJ databases">
        <title>The Genome Sequence of Acinetobacter sp. NIPH 236.</title>
        <authorList>
            <consortium name="The Broad Institute Genome Sequencing Platform"/>
            <consortium name="The Broad Institute Genome Sequencing Center for Infectious Disease"/>
            <person name="Cerqueira G."/>
            <person name="Feldgarden M."/>
            <person name="Courvalin P."/>
            <person name="Perichon B."/>
            <person name="Grillot-Courvalin C."/>
            <person name="Clermont D."/>
            <person name="Rocha E."/>
            <person name="Yoon E.-J."/>
            <person name="Nemec A."/>
            <person name="Walker B."/>
            <person name="Young S.K."/>
            <person name="Zeng Q."/>
            <person name="Gargeya S."/>
            <person name="Fitzgerald M."/>
            <person name="Haas B."/>
            <person name="Abouelleil A."/>
            <person name="Alvarado L."/>
            <person name="Arachchi H.M."/>
            <person name="Berlin A.M."/>
            <person name="Chapman S.B."/>
            <person name="Dewar J."/>
            <person name="Goldberg J."/>
            <person name="Griggs A."/>
            <person name="Gujja S."/>
            <person name="Hansen M."/>
            <person name="Howarth C."/>
            <person name="Imamovic A."/>
            <person name="Larimer J."/>
            <person name="McCowan C."/>
            <person name="Murphy C."/>
            <person name="Neiman D."/>
            <person name="Pearson M."/>
            <person name="Priest M."/>
            <person name="Roberts A."/>
            <person name="Saif S."/>
            <person name="Shea T."/>
            <person name="Sisk P."/>
            <person name="Sykes S."/>
            <person name="Wortman J."/>
            <person name="Nusbaum C."/>
            <person name="Birren B."/>
        </authorList>
    </citation>
    <scope>NUCLEOTIDE SEQUENCE [LARGE SCALE GENOMIC DNA]</scope>
    <source>
        <strain evidence="2">NIPH 236</strain>
    </source>
</reference>
<dbReference type="InterPro" id="IPR051706">
    <property type="entry name" value="Glycosyltransferase_domain"/>
</dbReference>
<comment type="caution">
    <text evidence="1">The sequence shown here is derived from an EMBL/GenBank/DDBJ whole genome shotgun (WGS) entry which is preliminary data.</text>
</comment>
<dbReference type="Gene3D" id="3.90.550.20">
    <property type="match status" value="1"/>
</dbReference>
<evidence type="ECO:0000313" key="2">
    <source>
        <dbReference type="Proteomes" id="UP000013190"/>
    </source>
</evidence>
<accession>A0ABP2TTK9</accession>
<dbReference type="InterPro" id="IPR029044">
    <property type="entry name" value="Nucleotide-diphossugar_trans"/>
</dbReference>
<reference evidence="1 2" key="2">
    <citation type="journal article" date="2016" name="Int. J. Syst. Evol. Microbiol.">
        <title>Taxonomy of haemolytic and/or proteolytic strains of the genus Acinetobacter with the proposal of Acinetobacter courvalinii sp. nov. (genomic species 14 sensu Bouvet &amp; Jeanjean), Acinetobacter dispersus sp. nov. (genomic species 17), Acinetobacter modestus sp. nov., Acinetobacter proteolyticus sp. nov. and Acinetobacter vivianii sp. nov.</title>
        <authorList>
            <person name="Nemec A."/>
            <person name="Radolfova-Krizova L."/>
            <person name="Maixnerova M."/>
            <person name="Vrestiakova E."/>
            <person name="Jezek P."/>
            <person name="Sedo O."/>
        </authorList>
    </citation>
    <scope>NUCLEOTIDE SEQUENCE [LARGE SCALE GENOMIC DNA]</scope>
    <source>
        <strain evidence="1 2">NIPH 236</strain>
    </source>
</reference>
<dbReference type="GeneID" id="92836703"/>
<proteinExistence type="predicted"/>
<dbReference type="PANTHER" id="PTHR32385">
    <property type="entry name" value="MANNOSYL PHOSPHORYLINOSITOL CERAMIDE SYNTHASE"/>
    <property type="match status" value="1"/>
</dbReference>